<keyword evidence="1" id="KW-0547">Nucleotide-binding</keyword>
<dbReference type="InterPro" id="IPR050124">
    <property type="entry name" value="tRNA_CCA-adding_enzyme"/>
</dbReference>
<proteinExistence type="predicted"/>
<evidence type="ECO:0000313" key="4">
    <source>
        <dbReference type="Proteomes" id="UP000198755"/>
    </source>
</evidence>
<evidence type="ECO:0000256" key="1">
    <source>
        <dbReference type="ARBA" id="ARBA00022741"/>
    </source>
</evidence>
<accession>A0A1I3XZH6</accession>
<evidence type="ECO:0000259" key="2">
    <source>
        <dbReference type="Pfam" id="PF12627"/>
    </source>
</evidence>
<dbReference type="PANTHER" id="PTHR47545:SF1">
    <property type="entry name" value="MULTIFUNCTIONAL CCA PROTEIN"/>
    <property type="match status" value="1"/>
</dbReference>
<protein>
    <submittedName>
        <fullName evidence="3">tRNA nucleotidyltransferase (CCA-adding enzyme)</fullName>
    </submittedName>
</protein>
<dbReference type="GO" id="GO:0016740">
    <property type="term" value="F:transferase activity"/>
    <property type="evidence" value="ECO:0007669"/>
    <property type="project" value="UniProtKB-KW"/>
</dbReference>
<keyword evidence="3" id="KW-0808">Transferase</keyword>
<dbReference type="Gene3D" id="1.10.3090.10">
    <property type="entry name" value="cca-adding enzyme, domain 2"/>
    <property type="match status" value="1"/>
</dbReference>
<name>A0A1I3XZH6_9HYPH</name>
<keyword evidence="4" id="KW-1185">Reference proteome</keyword>
<dbReference type="SUPFAM" id="SSF81891">
    <property type="entry name" value="Poly A polymerase C-terminal region-like"/>
    <property type="match status" value="1"/>
</dbReference>
<dbReference type="PANTHER" id="PTHR47545">
    <property type="entry name" value="MULTIFUNCTIONAL CCA PROTEIN"/>
    <property type="match status" value="1"/>
</dbReference>
<dbReference type="InterPro" id="IPR032828">
    <property type="entry name" value="PolyA_RNA-bd"/>
</dbReference>
<gene>
    <name evidence="3" type="ORF">SAMN05444581_104198</name>
</gene>
<sequence>MVRKFNSPSLDLAQTDPGLGILRLAALFADADAKLERETLDAMFEQVEAGVLAGAAPANMWPELVRGLMAPAPSRMIQALRECGALAVVLPEVAALSGVPQIADDPVGVDLGDHVLKALDEAARRGAPLAARFALLVMNVGKADSPPEHLPAHYRHIERGRPRIEAICDRFATPQACRELALLALAECERVHRVSEVRAGPVAVMLERLGAFDAPDLFDLLMIVCSCDYRAYGGRSEHDYPKAALLQTALEACSRADTTTIDPGLGADQALGALQTARAEAIARTFRSQRWSGGSTEP</sequence>
<feature type="domain" description="tRNA nucleotidyltransferase/poly(A) polymerase RNA and SrmB- binding" evidence="2">
    <location>
        <begin position="34"/>
        <end position="95"/>
    </location>
</feature>
<organism evidence="3 4">
    <name type="scientific">Methylocapsa palsarum</name>
    <dbReference type="NCBI Taxonomy" id="1612308"/>
    <lineage>
        <taxon>Bacteria</taxon>
        <taxon>Pseudomonadati</taxon>
        <taxon>Pseudomonadota</taxon>
        <taxon>Alphaproteobacteria</taxon>
        <taxon>Hyphomicrobiales</taxon>
        <taxon>Beijerinckiaceae</taxon>
        <taxon>Methylocapsa</taxon>
    </lineage>
</organism>
<reference evidence="3 4" key="1">
    <citation type="submission" date="2016-10" db="EMBL/GenBank/DDBJ databases">
        <authorList>
            <person name="de Groot N.N."/>
        </authorList>
    </citation>
    <scope>NUCLEOTIDE SEQUENCE [LARGE SCALE GENOMIC DNA]</scope>
    <source>
        <strain evidence="3 4">NE2</strain>
    </source>
</reference>
<evidence type="ECO:0000313" key="3">
    <source>
        <dbReference type="EMBL" id="SFK25047.1"/>
    </source>
</evidence>
<dbReference type="AlphaFoldDB" id="A0A1I3XZH6"/>
<dbReference type="EMBL" id="FOSN01000004">
    <property type="protein sequence ID" value="SFK25047.1"/>
    <property type="molecule type" value="Genomic_DNA"/>
</dbReference>
<dbReference type="RefSeq" id="WP_091680188.1">
    <property type="nucleotide sequence ID" value="NZ_FOSN01000004.1"/>
</dbReference>
<dbReference type="Pfam" id="PF12627">
    <property type="entry name" value="PolyA_pol_RNAbd"/>
    <property type="match status" value="1"/>
</dbReference>
<dbReference type="GO" id="GO:0000166">
    <property type="term" value="F:nucleotide binding"/>
    <property type="evidence" value="ECO:0007669"/>
    <property type="project" value="UniProtKB-KW"/>
</dbReference>
<dbReference type="STRING" id="1612308.SAMN05444581_104198"/>
<dbReference type="Proteomes" id="UP000198755">
    <property type="component" value="Unassembled WGS sequence"/>
</dbReference>
<dbReference type="OrthoDB" id="9805698at2"/>